<evidence type="ECO:0000313" key="9">
    <source>
        <dbReference type="RefSeq" id="XP_023377264.1"/>
    </source>
</evidence>
<protein>
    <submittedName>
        <fullName evidence="9">Natural killer cell receptor 2B4</fullName>
    </submittedName>
</protein>
<proteinExistence type="predicted"/>
<evidence type="ECO:0000256" key="2">
    <source>
        <dbReference type="ARBA" id="ARBA00022729"/>
    </source>
</evidence>
<dbReference type="InterPro" id="IPR036179">
    <property type="entry name" value="Ig-like_dom_sf"/>
</dbReference>
<dbReference type="AlphaFoldDB" id="A0A6P6BQB0"/>
<evidence type="ECO:0000256" key="1">
    <source>
        <dbReference type="ARBA" id="ARBA00004370"/>
    </source>
</evidence>
<reference evidence="9" key="1">
    <citation type="submission" date="2025-08" db="UniProtKB">
        <authorList>
            <consortium name="RefSeq"/>
        </authorList>
    </citation>
    <scope>IDENTIFICATION</scope>
    <source>
        <tissue evidence="9">Kidney</tissue>
    </source>
</reference>
<comment type="subcellular location">
    <subcellularLocation>
        <location evidence="1">Membrane</location>
    </subcellularLocation>
</comment>
<gene>
    <name evidence="9" type="primary">CD244</name>
</gene>
<evidence type="ECO:0000259" key="7">
    <source>
        <dbReference type="PROSITE" id="PS50835"/>
    </source>
</evidence>
<name>A0A6P6BQB0_PTEVA</name>
<dbReference type="GO" id="GO:0002323">
    <property type="term" value="P:natural killer cell activation involved in immune response"/>
    <property type="evidence" value="ECO:0007669"/>
    <property type="project" value="TreeGrafter"/>
</dbReference>
<evidence type="ECO:0000256" key="5">
    <source>
        <dbReference type="SAM" id="MobiDB-lite"/>
    </source>
</evidence>
<evidence type="ECO:0000313" key="8">
    <source>
        <dbReference type="Proteomes" id="UP000515202"/>
    </source>
</evidence>
<dbReference type="Proteomes" id="UP000515202">
    <property type="component" value="Unplaced"/>
</dbReference>
<dbReference type="OrthoDB" id="8955135at2759"/>
<dbReference type="PROSITE" id="PS50835">
    <property type="entry name" value="IG_LIKE"/>
    <property type="match status" value="1"/>
</dbReference>
<feature type="chain" id="PRO_5028469364" evidence="6">
    <location>
        <begin position="22"/>
        <end position="372"/>
    </location>
</feature>
<sequence>MLGQALALTLLLLLEGHQGQASPDSADRVTGLSGAPVRLQPPSTLTRADSVEWKVQLHTKPEFYVILTWKNTSGDLSNVLWVSESFNNRLSFKIEDLSLLINATQQQDSGLYLLEVTREDGSICRHEFQISVFDHVEKPRLLEQWKALDRGRCQVTLSCLVSRGGNVSYAWYRGSELIQTTRNLSELEEQVGVGSRHKYTCNVSNPVSWATQTLELTQACHPPPLCYLSPRTVPAVCCVTTCPVLFVAQEQEHSSLGEERTIYSSVQAQSAAPTSRETESTLYSVVQPARAAGRRLQGALREQASAQLGRALLSPSPPTSGSRKRSHSPAVSITIYEEIGKQRPEAQNAVRLSRKELEGFRVYPYPPQLSPL</sequence>
<dbReference type="PANTHER" id="PTHR12080:SF56">
    <property type="entry name" value="NATURAL KILLER CELL RECEPTOR 2B4"/>
    <property type="match status" value="1"/>
</dbReference>
<dbReference type="Pfam" id="PF11465">
    <property type="entry name" value="Receptor_2B4"/>
    <property type="match status" value="1"/>
</dbReference>
<keyword evidence="3" id="KW-0472">Membrane</keyword>
<dbReference type="RefSeq" id="XP_023377264.1">
    <property type="nucleotide sequence ID" value="XM_023521496.1"/>
</dbReference>
<dbReference type="InterPro" id="IPR007110">
    <property type="entry name" value="Ig-like_dom"/>
</dbReference>
<feature type="region of interest" description="Disordered" evidence="5">
    <location>
        <begin position="311"/>
        <end position="330"/>
    </location>
</feature>
<keyword evidence="4" id="KW-0325">Glycoprotein</keyword>
<evidence type="ECO:0000256" key="3">
    <source>
        <dbReference type="ARBA" id="ARBA00023136"/>
    </source>
</evidence>
<dbReference type="InterPro" id="IPR013783">
    <property type="entry name" value="Ig-like_fold"/>
</dbReference>
<dbReference type="GeneID" id="105303416"/>
<dbReference type="SUPFAM" id="SSF48726">
    <property type="entry name" value="Immunoglobulin"/>
    <property type="match status" value="2"/>
</dbReference>
<dbReference type="PANTHER" id="PTHR12080">
    <property type="entry name" value="SIGNALING LYMPHOCYTIC ACTIVATION MOLECULE"/>
    <property type="match status" value="1"/>
</dbReference>
<keyword evidence="9" id="KW-0675">Receptor</keyword>
<organism evidence="8 9">
    <name type="scientific">Pteropus vampyrus</name>
    <name type="common">Large flying fox</name>
    <dbReference type="NCBI Taxonomy" id="132908"/>
    <lineage>
        <taxon>Eukaryota</taxon>
        <taxon>Metazoa</taxon>
        <taxon>Chordata</taxon>
        <taxon>Craniata</taxon>
        <taxon>Vertebrata</taxon>
        <taxon>Euteleostomi</taxon>
        <taxon>Mammalia</taxon>
        <taxon>Eutheria</taxon>
        <taxon>Laurasiatheria</taxon>
        <taxon>Chiroptera</taxon>
        <taxon>Yinpterochiroptera</taxon>
        <taxon>Pteropodoidea</taxon>
        <taxon>Pteropodidae</taxon>
        <taxon>Pteropodinae</taxon>
        <taxon>Pteropus</taxon>
    </lineage>
</organism>
<feature type="domain" description="Ig-like" evidence="7">
    <location>
        <begin position="139"/>
        <end position="217"/>
    </location>
</feature>
<dbReference type="InterPro" id="IPR024303">
    <property type="entry name" value="NK_rcpt_2B4_Ig_dom"/>
</dbReference>
<accession>A0A6P6BQB0</accession>
<dbReference type="GO" id="GO:0009897">
    <property type="term" value="C:external side of plasma membrane"/>
    <property type="evidence" value="ECO:0007669"/>
    <property type="project" value="TreeGrafter"/>
</dbReference>
<evidence type="ECO:0000256" key="6">
    <source>
        <dbReference type="SAM" id="SignalP"/>
    </source>
</evidence>
<dbReference type="InterPro" id="IPR015631">
    <property type="entry name" value="CD2/SLAM_rcpt"/>
</dbReference>
<dbReference type="GO" id="GO:0042288">
    <property type="term" value="F:MHC class I protein binding"/>
    <property type="evidence" value="ECO:0007669"/>
    <property type="project" value="TreeGrafter"/>
</dbReference>
<dbReference type="KEGG" id="pvp:105303416"/>
<evidence type="ECO:0000256" key="4">
    <source>
        <dbReference type="ARBA" id="ARBA00023180"/>
    </source>
</evidence>
<dbReference type="CTD" id="51744"/>
<feature type="signal peptide" evidence="6">
    <location>
        <begin position="1"/>
        <end position="21"/>
    </location>
</feature>
<keyword evidence="8" id="KW-1185">Reference proteome</keyword>
<dbReference type="Pfam" id="PF13895">
    <property type="entry name" value="Ig_2"/>
    <property type="match status" value="1"/>
</dbReference>
<dbReference type="Gene3D" id="2.60.40.10">
    <property type="entry name" value="Immunoglobulins"/>
    <property type="match status" value="2"/>
</dbReference>
<keyword evidence="2 6" id="KW-0732">Signal</keyword>